<evidence type="ECO:0000313" key="3">
    <source>
        <dbReference type="Proteomes" id="UP001216801"/>
    </source>
</evidence>
<dbReference type="PANTHER" id="PTHR37809:SF1">
    <property type="entry name" value="RIBOSOMAL PROTEIN S12 METHYLTHIOTRANSFERASE ACCESSORY FACTOR YCAO"/>
    <property type="match status" value="1"/>
</dbReference>
<protein>
    <submittedName>
        <fullName evidence="2">YcaO-like family protein</fullName>
    </submittedName>
</protein>
<reference evidence="2" key="1">
    <citation type="submission" date="2023-03" db="EMBL/GenBank/DDBJ databases">
        <title>Genetic diversity of Bacillus cereus sensu lato isolates from Slovenia.</title>
        <authorList>
            <person name="Abdelli M."/>
        </authorList>
    </citation>
    <scope>NUCLEOTIDE SEQUENCE</scope>
    <source>
        <strain evidence="2">SIBC39</strain>
    </source>
</reference>
<dbReference type="InterPro" id="IPR003776">
    <property type="entry name" value="YcaO-like_dom"/>
</dbReference>
<organism evidence="2 3">
    <name type="scientific">Bacillus paranthracis</name>
    <dbReference type="NCBI Taxonomy" id="2026186"/>
    <lineage>
        <taxon>Bacteria</taxon>
        <taxon>Bacillati</taxon>
        <taxon>Bacillota</taxon>
        <taxon>Bacilli</taxon>
        <taxon>Bacillales</taxon>
        <taxon>Bacillaceae</taxon>
        <taxon>Bacillus</taxon>
        <taxon>Bacillus cereus group</taxon>
    </lineage>
</organism>
<evidence type="ECO:0000259" key="1">
    <source>
        <dbReference type="PROSITE" id="PS51664"/>
    </source>
</evidence>
<name>A0AAJ1ND09_9BACI</name>
<evidence type="ECO:0000313" key="2">
    <source>
        <dbReference type="EMBL" id="MDG0952592.1"/>
    </source>
</evidence>
<dbReference type="PANTHER" id="PTHR37809">
    <property type="entry name" value="RIBOSOMAL PROTEIN S12 METHYLTHIOTRANSFERASE ACCESSORY FACTOR YCAO"/>
    <property type="match status" value="1"/>
</dbReference>
<gene>
    <name evidence="2" type="ORF">P6U19_08305</name>
</gene>
<dbReference type="EMBL" id="JARPRR010000005">
    <property type="protein sequence ID" value="MDG0952592.1"/>
    <property type="molecule type" value="Genomic_DNA"/>
</dbReference>
<comment type="caution">
    <text evidence="2">The sequence shown here is derived from an EMBL/GenBank/DDBJ whole genome shotgun (WGS) entry which is preliminary data.</text>
</comment>
<dbReference type="PROSITE" id="PS51664">
    <property type="entry name" value="YCAO"/>
    <property type="match status" value="1"/>
</dbReference>
<dbReference type="RefSeq" id="WP_000923699.1">
    <property type="nucleotide sequence ID" value="NZ_CP040515.1"/>
</dbReference>
<dbReference type="AlphaFoldDB" id="A0AAJ1ND09"/>
<feature type="domain" description="YcaO" evidence="1">
    <location>
        <begin position="129"/>
        <end position="454"/>
    </location>
</feature>
<dbReference type="Gene3D" id="3.30.1330.230">
    <property type="match status" value="1"/>
</dbReference>
<dbReference type="Proteomes" id="UP001216801">
    <property type="component" value="Unassembled WGS sequence"/>
</dbReference>
<sequence length="454" mass="51646">MLLENSSFNLKNIQAPCEDCIKLWISSVEDYKNMGNVVLEPSPCNKNKYRELEVSFSNEGVEYKGIYFPHPECTSHLISLQKYSLDIMESGIWSPIKKIIKKEDCDDGVYIYIALIDSPSNVKFPYLVGRGIDNDESLSHIKAVAEALERYSACLPPRTRLHYGKANEFENVIVNCIKNYTKDIWWCEGEDLLTKQLKYLPIEYVQLESLSTVKDPIFNSDSTGMAIHPNYKDAINIGLSEVLERKDLYEIVTQSFSPVLWDNSSLPEEAKRFITLFENRGYNTLIIPHSSVKGFTSCIILLVKQHKTNNGPALICGAGGAWSKKESLLKGLMEAYAQLIHGLEVGELDRQIREYNFSDPYHHFLYYFNSENANNLLENWGIYQSLHVDFKEYSDFKTSLEAKAKVIEKELVVVDRGNILTDFLNLSAIQIVAPEIPRISPTTLGPGNMPHPFS</sequence>
<accession>A0AAJ1ND09</accession>
<proteinExistence type="predicted"/>
<dbReference type="Pfam" id="PF02624">
    <property type="entry name" value="YcaO"/>
    <property type="match status" value="1"/>
</dbReference>